<dbReference type="PANTHER" id="PTHR12867">
    <property type="entry name" value="GLYCOSYL TRANSFERASE-RELATED"/>
    <property type="match status" value="1"/>
</dbReference>
<evidence type="ECO:0000259" key="6">
    <source>
        <dbReference type="Pfam" id="PF04101"/>
    </source>
</evidence>
<evidence type="ECO:0000256" key="3">
    <source>
        <dbReference type="ARBA" id="ARBA00022676"/>
    </source>
</evidence>
<dbReference type="InterPro" id="IPR039042">
    <property type="entry name" value="Alg13-like"/>
</dbReference>
<keyword evidence="5" id="KW-0256">Endoplasmic reticulum</keyword>
<comment type="subcellular location">
    <subcellularLocation>
        <location evidence="1">Endoplasmic reticulum</location>
    </subcellularLocation>
</comment>
<dbReference type="SUPFAM" id="SSF53756">
    <property type="entry name" value="UDP-Glycosyltransferase/glycogen phosphorylase"/>
    <property type="match status" value="1"/>
</dbReference>
<dbReference type="Gene3D" id="3.40.50.2000">
    <property type="entry name" value="Glycogen Phosphorylase B"/>
    <property type="match status" value="1"/>
</dbReference>
<sequence>MIFLTVGTQLPFDRMVKVVDEFAKNSDLEFMAQVGKNEYQCKNMKAQDFYPPDELNQIFHDADVIVSHAGMGSIINALKLKKPIVIFPRLSKFGEHRNDHQVDTLESFSKIQGVHVASTEEELREVLSRLGTLEEPQGIESPERARLVNKIREYCI</sequence>
<evidence type="ECO:0000313" key="7">
    <source>
        <dbReference type="EMBL" id="SDH19558.1"/>
    </source>
</evidence>
<dbReference type="Proteomes" id="UP000198854">
    <property type="component" value="Unassembled WGS sequence"/>
</dbReference>
<organism evidence="7 8">
    <name type="scientific">Vibrio xiamenensis</name>
    <dbReference type="NCBI Taxonomy" id="861298"/>
    <lineage>
        <taxon>Bacteria</taxon>
        <taxon>Pseudomonadati</taxon>
        <taxon>Pseudomonadota</taxon>
        <taxon>Gammaproteobacteria</taxon>
        <taxon>Vibrionales</taxon>
        <taxon>Vibrionaceae</taxon>
        <taxon>Vibrio</taxon>
    </lineage>
</organism>
<dbReference type="Pfam" id="PF04101">
    <property type="entry name" value="Glyco_tran_28_C"/>
    <property type="match status" value="1"/>
</dbReference>
<evidence type="ECO:0000256" key="2">
    <source>
        <dbReference type="ARBA" id="ARBA00006962"/>
    </source>
</evidence>
<name>A0A1G8AF43_9VIBR</name>
<reference evidence="7 8" key="1">
    <citation type="submission" date="2016-10" db="EMBL/GenBank/DDBJ databases">
        <authorList>
            <person name="de Groot N.N."/>
        </authorList>
    </citation>
    <scope>NUCLEOTIDE SEQUENCE [LARGE SCALE GENOMIC DNA]</scope>
    <source>
        <strain evidence="7 8">CGMCC 1.10228</strain>
    </source>
</reference>
<dbReference type="GO" id="GO:0006488">
    <property type="term" value="P:dolichol-linked oligosaccharide biosynthetic process"/>
    <property type="evidence" value="ECO:0007669"/>
    <property type="project" value="InterPro"/>
</dbReference>
<dbReference type="GO" id="GO:0016758">
    <property type="term" value="F:hexosyltransferase activity"/>
    <property type="evidence" value="ECO:0007669"/>
    <property type="project" value="InterPro"/>
</dbReference>
<dbReference type="PANTHER" id="PTHR12867:SF6">
    <property type="entry name" value="N-ACETYLGLUCOSAMINYLDIPHOSPHODOLICHOL N-ACETYLGLUCOSAMINYLTRANSFERASE"/>
    <property type="match status" value="1"/>
</dbReference>
<proteinExistence type="inferred from homology"/>
<evidence type="ECO:0000256" key="4">
    <source>
        <dbReference type="ARBA" id="ARBA00022679"/>
    </source>
</evidence>
<dbReference type="STRING" id="861298.SAMN04488136_11087"/>
<dbReference type="InterPro" id="IPR007235">
    <property type="entry name" value="Glyco_trans_28_C"/>
</dbReference>
<accession>A0A1G8AF43</accession>
<keyword evidence="4 7" id="KW-0808">Transferase</keyword>
<dbReference type="EMBL" id="FNDD01000010">
    <property type="protein sequence ID" value="SDH19558.1"/>
    <property type="molecule type" value="Genomic_DNA"/>
</dbReference>
<keyword evidence="3" id="KW-0328">Glycosyltransferase</keyword>
<feature type="domain" description="Glycosyl transferase family 28 C-terminal" evidence="6">
    <location>
        <begin position="1"/>
        <end position="130"/>
    </location>
</feature>
<evidence type="ECO:0000313" key="8">
    <source>
        <dbReference type="Proteomes" id="UP000198854"/>
    </source>
</evidence>
<dbReference type="OrthoDB" id="7186565at2"/>
<keyword evidence="8" id="KW-1185">Reference proteome</keyword>
<dbReference type="RefSeq" id="WP_093273043.1">
    <property type="nucleotide sequence ID" value="NZ_FNDD01000010.1"/>
</dbReference>
<gene>
    <name evidence="7" type="ORF">SAMN04488136_11087</name>
</gene>
<protein>
    <submittedName>
        <fullName evidence="7">UDP-N-acetylglucosamine transferase subunit ALG13</fullName>
    </submittedName>
</protein>
<dbReference type="AlphaFoldDB" id="A0A1G8AF43"/>
<comment type="similarity">
    <text evidence="2">Belongs to the glycosyltransferase 28 family.</text>
</comment>
<evidence type="ECO:0000256" key="1">
    <source>
        <dbReference type="ARBA" id="ARBA00004240"/>
    </source>
</evidence>
<evidence type="ECO:0000256" key="5">
    <source>
        <dbReference type="ARBA" id="ARBA00022824"/>
    </source>
</evidence>